<gene>
    <name evidence="3" type="primary">Contig16200.g17259</name>
    <name evidence="3" type="ORF">STYLEM_17472</name>
</gene>
<keyword evidence="2" id="KW-0812">Transmembrane</keyword>
<dbReference type="OrthoDB" id="10648119at2759"/>
<dbReference type="Proteomes" id="UP000039865">
    <property type="component" value="Unassembled WGS sequence"/>
</dbReference>
<feature type="region of interest" description="Disordered" evidence="1">
    <location>
        <begin position="24"/>
        <end position="64"/>
    </location>
</feature>
<evidence type="ECO:0000313" key="4">
    <source>
        <dbReference type="Proteomes" id="UP000039865"/>
    </source>
</evidence>
<feature type="transmembrane region" description="Helical" evidence="2">
    <location>
        <begin position="243"/>
        <end position="262"/>
    </location>
</feature>
<keyword evidence="4" id="KW-1185">Reference proteome</keyword>
<reference evidence="3 4" key="1">
    <citation type="submission" date="2014-06" db="EMBL/GenBank/DDBJ databases">
        <authorList>
            <person name="Swart Estienne"/>
        </authorList>
    </citation>
    <scope>NUCLEOTIDE SEQUENCE [LARGE SCALE GENOMIC DNA]</scope>
    <source>
        <strain evidence="3 4">130c</strain>
    </source>
</reference>
<dbReference type="EMBL" id="CCKQ01016473">
    <property type="protein sequence ID" value="CDW88351.1"/>
    <property type="molecule type" value="Genomic_DNA"/>
</dbReference>
<feature type="transmembrane region" description="Helical" evidence="2">
    <location>
        <begin position="211"/>
        <end position="231"/>
    </location>
</feature>
<proteinExistence type="predicted"/>
<feature type="transmembrane region" description="Helical" evidence="2">
    <location>
        <begin position="157"/>
        <end position="175"/>
    </location>
</feature>
<organism evidence="3 4">
    <name type="scientific">Stylonychia lemnae</name>
    <name type="common">Ciliate</name>
    <dbReference type="NCBI Taxonomy" id="5949"/>
    <lineage>
        <taxon>Eukaryota</taxon>
        <taxon>Sar</taxon>
        <taxon>Alveolata</taxon>
        <taxon>Ciliophora</taxon>
        <taxon>Intramacronucleata</taxon>
        <taxon>Spirotrichea</taxon>
        <taxon>Stichotrichia</taxon>
        <taxon>Sporadotrichida</taxon>
        <taxon>Oxytrichidae</taxon>
        <taxon>Stylonychinae</taxon>
        <taxon>Stylonychia</taxon>
    </lineage>
</organism>
<dbReference type="InParanoid" id="A0A078B271"/>
<sequence length="370" mass="43305">MNKSVDEKEIQVRHILPDNEERSDQIKLNFDVQAKQKYSRSTHSPESKRRNGSTSNKNQNEEYRFETPKSVKRLGLSIVDVEPSDDPYYGYFISNYLLWATQIASLVVISMLFKSSNITPHEIVYAQGAVVTLTLFFVLYFRGIYVLDVAANQRTNIIVKGFMYFVAITFLYGSMTRLNEPAVIFVIFFCANNISLFFIEKHERRMTLNVWVMSLSLILLLLIFMTLLQPLILNKASSSSKDFTPVVAFIITFISGMIFSFIQSHHVHRQEQRNLLLQNFYGNCISACFSPFFILREISDRKKMTKYGFNELIMLSILCFISVLSQIYFDIKVKEYYSYFEKLQNNKQVIVVRLSMLLFCYIYCFKYFIN</sequence>
<feature type="transmembrane region" description="Helical" evidence="2">
    <location>
        <begin position="181"/>
        <end position="199"/>
    </location>
</feature>
<dbReference type="AlphaFoldDB" id="A0A078B271"/>
<name>A0A078B271_STYLE</name>
<evidence type="ECO:0000256" key="1">
    <source>
        <dbReference type="SAM" id="MobiDB-lite"/>
    </source>
</evidence>
<accession>A0A078B271</accession>
<keyword evidence="2" id="KW-0472">Membrane</keyword>
<feature type="transmembrane region" description="Helical" evidence="2">
    <location>
        <begin position="96"/>
        <end position="113"/>
    </location>
</feature>
<evidence type="ECO:0000256" key="2">
    <source>
        <dbReference type="SAM" id="Phobius"/>
    </source>
</evidence>
<feature type="transmembrane region" description="Helical" evidence="2">
    <location>
        <begin position="307"/>
        <end position="329"/>
    </location>
</feature>
<feature type="transmembrane region" description="Helical" evidence="2">
    <location>
        <begin position="350"/>
        <end position="369"/>
    </location>
</feature>
<protein>
    <submittedName>
        <fullName evidence="3">Uncharacterized protein</fullName>
    </submittedName>
</protein>
<keyword evidence="2" id="KW-1133">Transmembrane helix</keyword>
<evidence type="ECO:0000313" key="3">
    <source>
        <dbReference type="EMBL" id="CDW88351.1"/>
    </source>
</evidence>
<feature type="transmembrane region" description="Helical" evidence="2">
    <location>
        <begin position="125"/>
        <end position="145"/>
    </location>
</feature>